<accession>A0ABD3H0H1</accession>
<dbReference type="EMBL" id="JBJQOH010000006">
    <property type="protein sequence ID" value="KAL3684059.1"/>
    <property type="molecule type" value="Genomic_DNA"/>
</dbReference>
<organism evidence="1 2">
    <name type="scientific">Riccia sorocarpa</name>
    <dbReference type="NCBI Taxonomy" id="122646"/>
    <lineage>
        <taxon>Eukaryota</taxon>
        <taxon>Viridiplantae</taxon>
        <taxon>Streptophyta</taxon>
        <taxon>Embryophyta</taxon>
        <taxon>Marchantiophyta</taxon>
        <taxon>Marchantiopsida</taxon>
        <taxon>Marchantiidae</taxon>
        <taxon>Marchantiales</taxon>
        <taxon>Ricciaceae</taxon>
        <taxon>Riccia</taxon>
    </lineage>
</organism>
<proteinExistence type="predicted"/>
<name>A0ABD3H0H1_9MARC</name>
<reference evidence="1 2" key="1">
    <citation type="submission" date="2024-09" db="EMBL/GenBank/DDBJ databases">
        <title>Chromosome-scale assembly of Riccia sorocarpa.</title>
        <authorList>
            <person name="Paukszto L."/>
        </authorList>
    </citation>
    <scope>NUCLEOTIDE SEQUENCE [LARGE SCALE GENOMIC DNA]</scope>
    <source>
        <strain evidence="1">LP-2024</strain>
        <tissue evidence="1">Aerial parts of the thallus</tissue>
    </source>
</reference>
<protein>
    <submittedName>
        <fullName evidence="1">Uncharacterized protein</fullName>
    </submittedName>
</protein>
<dbReference type="Proteomes" id="UP001633002">
    <property type="component" value="Unassembled WGS sequence"/>
</dbReference>
<dbReference type="AlphaFoldDB" id="A0ABD3H0H1"/>
<comment type="caution">
    <text evidence="1">The sequence shown here is derived from an EMBL/GenBank/DDBJ whole genome shotgun (WGS) entry which is preliminary data.</text>
</comment>
<keyword evidence="2" id="KW-1185">Reference proteome</keyword>
<evidence type="ECO:0000313" key="2">
    <source>
        <dbReference type="Proteomes" id="UP001633002"/>
    </source>
</evidence>
<gene>
    <name evidence="1" type="ORF">R1sor_002081</name>
</gene>
<evidence type="ECO:0000313" key="1">
    <source>
        <dbReference type="EMBL" id="KAL3684059.1"/>
    </source>
</evidence>
<sequence length="126" mass="15160">MRRKTRWGQDDEDDEEEERRGRLLSSSSFANVRYRSNRQLRFRVLCERVEVGPVRERSLRLGWKKVERRERKSINRSPGWWGSSAGLEVWDVVFVAKVINLRTCDRMDVSLCVWDEDRRNADREQC</sequence>